<feature type="compositionally biased region" description="Acidic residues" evidence="1">
    <location>
        <begin position="154"/>
        <end position="164"/>
    </location>
</feature>
<feature type="region of interest" description="Disordered" evidence="1">
    <location>
        <begin position="26"/>
        <end position="45"/>
    </location>
</feature>
<accession>A0A914KSZ1</accession>
<reference evidence="4" key="1">
    <citation type="submission" date="2022-11" db="UniProtKB">
        <authorList>
            <consortium name="WormBaseParasite"/>
        </authorList>
    </citation>
    <scope>IDENTIFICATION</scope>
</reference>
<evidence type="ECO:0000256" key="1">
    <source>
        <dbReference type="SAM" id="MobiDB-lite"/>
    </source>
</evidence>
<name>A0A914KSZ1_MELIC</name>
<protein>
    <submittedName>
        <fullName evidence="4">Candidate secreted effector</fullName>
    </submittedName>
</protein>
<keyword evidence="2" id="KW-0732">Signal</keyword>
<feature type="signal peptide" evidence="2">
    <location>
        <begin position="1"/>
        <end position="25"/>
    </location>
</feature>
<sequence length="164" mass="18833">MTLFKLSGIFILFLLILNYIQKTEGVKDKKKEKEKEKKPTDQTIHIGSIPIKIPGEASSKKDEEKETFHKNVQMLFDSAKNNPNQHPQQFPLLKQLPHYYYPQQFPHYGHPNTGTIVYGFPHHLPSPSFHDSIITSVPLDHLLKGEASKQTDQNNDDDEDKTGK</sequence>
<feature type="compositionally biased region" description="Basic and acidic residues" evidence="1">
    <location>
        <begin position="26"/>
        <end position="40"/>
    </location>
</feature>
<evidence type="ECO:0000313" key="4">
    <source>
        <dbReference type="WBParaSite" id="Minc3s00102g04604"/>
    </source>
</evidence>
<dbReference type="AlphaFoldDB" id="A0A914KSZ1"/>
<keyword evidence="3" id="KW-1185">Reference proteome</keyword>
<dbReference type="Proteomes" id="UP000887563">
    <property type="component" value="Unplaced"/>
</dbReference>
<evidence type="ECO:0000256" key="2">
    <source>
        <dbReference type="SAM" id="SignalP"/>
    </source>
</evidence>
<organism evidence="3 4">
    <name type="scientific">Meloidogyne incognita</name>
    <name type="common">Southern root-knot nematode worm</name>
    <name type="synonym">Oxyuris incognita</name>
    <dbReference type="NCBI Taxonomy" id="6306"/>
    <lineage>
        <taxon>Eukaryota</taxon>
        <taxon>Metazoa</taxon>
        <taxon>Ecdysozoa</taxon>
        <taxon>Nematoda</taxon>
        <taxon>Chromadorea</taxon>
        <taxon>Rhabditida</taxon>
        <taxon>Tylenchina</taxon>
        <taxon>Tylenchomorpha</taxon>
        <taxon>Tylenchoidea</taxon>
        <taxon>Meloidogynidae</taxon>
        <taxon>Meloidogyninae</taxon>
        <taxon>Meloidogyne</taxon>
        <taxon>Meloidogyne incognita group</taxon>
    </lineage>
</organism>
<evidence type="ECO:0000313" key="3">
    <source>
        <dbReference type="Proteomes" id="UP000887563"/>
    </source>
</evidence>
<proteinExistence type="predicted"/>
<feature type="region of interest" description="Disordered" evidence="1">
    <location>
        <begin position="144"/>
        <end position="164"/>
    </location>
</feature>
<feature type="chain" id="PRO_5037493904" evidence="2">
    <location>
        <begin position="26"/>
        <end position="164"/>
    </location>
</feature>
<dbReference type="WBParaSite" id="Minc3s00102g04604">
    <property type="protein sequence ID" value="Minc3s00102g04604"/>
    <property type="gene ID" value="Minc3s00102g04604"/>
</dbReference>